<gene>
    <name evidence="1" type="ORF">Pan216_57240</name>
</gene>
<dbReference type="Pfam" id="PF03692">
    <property type="entry name" value="CxxCxxCC"/>
    <property type="match status" value="1"/>
</dbReference>
<dbReference type="OrthoDB" id="71604at2"/>
<protein>
    <submittedName>
        <fullName evidence="1">Flagellin N-methylase</fullName>
    </submittedName>
</protein>
<dbReference type="AlphaFoldDB" id="A0A518BCX8"/>
<dbReference type="GO" id="GO:0008168">
    <property type="term" value="F:methyltransferase activity"/>
    <property type="evidence" value="ECO:0007669"/>
    <property type="project" value="UniProtKB-KW"/>
</dbReference>
<proteinExistence type="predicted"/>
<name>A0A518BCX8_9BACT</name>
<accession>A0A518BCX8</accession>
<dbReference type="EMBL" id="CP036279">
    <property type="protein sequence ID" value="QDU64831.1"/>
    <property type="molecule type" value="Genomic_DNA"/>
</dbReference>
<evidence type="ECO:0000313" key="1">
    <source>
        <dbReference type="EMBL" id="QDU64831.1"/>
    </source>
</evidence>
<dbReference type="KEGG" id="knv:Pan216_57240"/>
<keyword evidence="1" id="KW-0966">Cell projection</keyword>
<keyword evidence="2" id="KW-1185">Reference proteome</keyword>
<keyword evidence="1" id="KW-0282">Flagellum</keyword>
<dbReference type="RefSeq" id="WP_145263305.1">
    <property type="nucleotide sequence ID" value="NZ_CP036279.1"/>
</dbReference>
<sequence>MITVAEHARKPNRDELPKGANLCEYCTGKCCRYIALPIDTPTKWKDFDEMRWYLSHKDISIFVEDESWYLMVHRDCEHLLEDNRCGIYLDRPQICRDHTTDDCEYDDDFTYEKIFENDVQLWEYAEVVLGPKRVRERSWGVLPIGG</sequence>
<dbReference type="GO" id="GO:0032259">
    <property type="term" value="P:methylation"/>
    <property type="evidence" value="ECO:0007669"/>
    <property type="project" value="UniProtKB-KW"/>
</dbReference>
<keyword evidence="1" id="KW-0969">Cilium</keyword>
<keyword evidence="1" id="KW-0489">Methyltransferase</keyword>
<evidence type="ECO:0000313" key="2">
    <source>
        <dbReference type="Proteomes" id="UP000317093"/>
    </source>
</evidence>
<keyword evidence="1" id="KW-0808">Transferase</keyword>
<dbReference type="Proteomes" id="UP000317093">
    <property type="component" value="Chromosome"/>
</dbReference>
<organism evidence="1 2">
    <name type="scientific">Kolteria novifilia</name>
    <dbReference type="NCBI Taxonomy" id="2527975"/>
    <lineage>
        <taxon>Bacteria</taxon>
        <taxon>Pseudomonadati</taxon>
        <taxon>Planctomycetota</taxon>
        <taxon>Planctomycetia</taxon>
        <taxon>Kolteriales</taxon>
        <taxon>Kolteriaceae</taxon>
        <taxon>Kolteria</taxon>
    </lineage>
</organism>
<reference evidence="1 2" key="1">
    <citation type="submission" date="2019-02" db="EMBL/GenBank/DDBJ databases">
        <title>Deep-cultivation of Planctomycetes and their phenomic and genomic characterization uncovers novel biology.</title>
        <authorList>
            <person name="Wiegand S."/>
            <person name="Jogler M."/>
            <person name="Boedeker C."/>
            <person name="Pinto D."/>
            <person name="Vollmers J."/>
            <person name="Rivas-Marin E."/>
            <person name="Kohn T."/>
            <person name="Peeters S.H."/>
            <person name="Heuer A."/>
            <person name="Rast P."/>
            <person name="Oberbeckmann S."/>
            <person name="Bunk B."/>
            <person name="Jeske O."/>
            <person name="Meyerdierks A."/>
            <person name="Storesund J.E."/>
            <person name="Kallscheuer N."/>
            <person name="Luecker S."/>
            <person name="Lage O.M."/>
            <person name="Pohl T."/>
            <person name="Merkel B.J."/>
            <person name="Hornburger P."/>
            <person name="Mueller R.-W."/>
            <person name="Bruemmer F."/>
            <person name="Labrenz M."/>
            <person name="Spormann A.M."/>
            <person name="Op den Camp H."/>
            <person name="Overmann J."/>
            <person name="Amann R."/>
            <person name="Jetten M.S.M."/>
            <person name="Mascher T."/>
            <person name="Medema M.H."/>
            <person name="Devos D.P."/>
            <person name="Kaster A.-K."/>
            <person name="Ovreas L."/>
            <person name="Rohde M."/>
            <person name="Galperin M.Y."/>
            <person name="Jogler C."/>
        </authorList>
    </citation>
    <scope>NUCLEOTIDE SEQUENCE [LARGE SCALE GENOMIC DNA]</scope>
    <source>
        <strain evidence="1 2">Pan216</strain>
    </source>
</reference>
<dbReference type="InterPro" id="IPR005358">
    <property type="entry name" value="Puta_zinc/iron-chelating_dom"/>
</dbReference>